<name>A0ABS1FUD4_9FLAO</name>
<evidence type="ECO:0000313" key="2">
    <source>
        <dbReference type="EMBL" id="MBK1896048.1"/>
    </source>
</evidence>
<proteinExistence type="predicted"/>
<dbReference type="InterPro" id="IPR036291">
    <property type="entry name" value="NAD(P)-bd_dom_sf"/>
</dbReference>
<dbReference type="PANTHER" id="PTHR48079">
    <property type="entry name" value="PROTEIN YEEZ"/>
    <property type="match status" value="1"/>
</dbReference>
<comment type="caution">
    <text evidence="2">The sequence shown here is derived from an EMBL/GenBank/DDBJ whole genome shotgun (WGS) entry which is preliminary data.</text>
</comment>
<dbReference type="Pfam" id="PF13460">
    <property type="entry name" value="NAD_binding_10"/>
    <property type="match status" value="1"/>
</dbReference>
<accession>A0ABS1FUD4</accession>
<sequence>MKVFVTGATGFIGSATVKELQAGGHKVLGLARSEESAQKLRESGVEVYYGDLSQPETLTEAVEMADAVVHLGFIHDFSKFKEMCILDGQVIETIGAALKGTQKPFIITSGIGIIQKHGIVTENDHPEGDAIPRILTELAADKVAATGVQVAVVRLPPVVHDLGDKIGFIPSLIGIAKAKGFSAYIENGDNLWPAVHRQDAAKLFRLAVEKHSGSGTRYHGVAEQGIEFRKIAEMIGSKLGLPTQSIAAADVAEHFTWFTHFAKFNIQASSTVTQEKLDWHPNQIDLLSELEGNVYFPTE</sequence>
<evidence type="ECO:0000313" key="3">
    <source>
        <dbReference type="Proteomes" id="UP000628669"/>
    </source>
</evidence>
<dbReference type="Proteomes" id="UP000628669">
    <property type="component" value="Unassembled WGS sequence"/>
</dbReference>
<keyword evidence="3" id="KW-1185">Reference proteome</keyword>
<gene>
    <name evidence="2" type="ORF">JHL15_09820</name>
</gene>
<dbReference type="SUPFAM" id="SSF51735">
    <property type="entry name" value="NAD(P)-binding Rossmann-fold domains"/>
    <property type="match status" value="1"/>
</dbReference>
<dbReference type="RefSeq" id="WP_200245412.1">
    <property type="nucleotide sequence ID" value="NZ_JAENHK010000008.1"/>
</dbReference>
<reference evidence="3" key="1">
    <citation type="submission" date="2021-01" db="EMBL/GenBank/DDBJ databases">
        <title>Genome public.</title>
        <authorList>
            <person name="Liu C."/>
            <person name="Sun Q."/>
        </authorList>
    </citation>
    <scope>NUCLEOTIDE SEQUENCE [LARGE SCALE GENOMIC DNA]</scope>
    <source>
        <strain evidence="3">YIM B02567</strain>
    </source>
</reference>
<dbReference type="Gene3D" id="3.40.50.720">
    <property type="entry name" value="NAD(P)-binding Rossmann-like Domain"/>
    <property type="match status" value="1"/>
</dbReference>
<organism evidence="2 3">
    <name type="scientific">Chryseobacterium paridis</name>
    <dbReference type="NCBI Taxonomy" id="2800328"/>
    <lineage>
        <taxon>Bacteria</taxon>
        <taxon>Pseudomonadati</taxon>
        <taxon>Bacteroidota</taxon>
        <taxon>Flavobacteriia</taxon>
        <taxon>Flavobacteriales</taxon>
        <taxon>Weeksellaceae</taxon>
        <taxon>Chryseobacterium group</taxon>
        <taxon>Chryseobacterium</taxon>
    </lineage>
</organism>
<dbReference type="InterPro" id="IPR016040">
    <property type="entry name" value="NAD(P)-bd_dom"/>
</dbReference>
<feature type="domain" description="NAD(P)-binding" evidence="1">
    <location>
        <begin position="7"/>
        <end position="116"/>
    </location>
</feature>
<dbReference type="InterPro" id="IPR051783">
    <property type="entry name" value="NAD(P)-dependent_oxidoreduct"/>
</dbReference>
<dbReference type="EMBL" id="JAENHK010000008">
    <property type="protein sequence ID" value="MBK1896048.1"/>
    <property type="molecule type" value="Genomic_DNA"/>
</dbReference>
<dbReference type="CDD" id="cd05262">
    <property type="entry name" value="SDR_a7"/>
    <property type="match status" value="1"/>
</dbReference>
<evidence type="ECO:0000259" key="1">
    <source>
        <dbReference type="Pfam" id="PF13460"/>
    </source>
</evidence>
<protein>
    <submittedName>
        <fullName evidence="2">SDR family oxidoreductase</fullName>
    </submittedName>
</protein>
<dbReference type="PANTHER" id="PTHR48079:SF9">
    <property type="entry name" value="PUTATIVE-RELATED"/>
    <property type="match status" value="1"/>
</dbReference>